<dbReference type="Pfam" id="PF06267">
    <property type="entry name" value="DUF1028"/>
    <property type="match status" value="1"/>
</dbReference>
<feature type="compositionally biased region" description="Gly residues" evidence="1">
    <location>
        <begin position="251"/>
        <end position="261"/>
    </location>
</feature>
<dbReference type="Proteomes" id="UP001151081">
    <property type="component" value="Unassembled WGS sequence"/>
</dbReference>
<keyword evidence="2" id="KW-0732">Signal</keyword>
<organism evidence="3 4">
    <name type="scientific">Polyangium jinanense</name>
    <dbReference type="NCBI Taxonomy" id="2829994"/>
    <lineage>
        <taxon>Bacteria</taxon>
        <taxon>Pseudomonadati</taxon>
        <taxon>Myxococcota</taxon>
        <taxon>Polyangia</taxon>
        <taxon>Polyangiales</taxon>
        <taxon>Polyangiaceae</taxon>
        <taxon>Polyangium</taxon>
    </lineage>
</organism>
<accession>A0A9X3XE90</accession>
<dbReference type="Gene3D" id="3.60.20.10">
    <property type="entry name" value="Glutamine Phosphoribosylpyrophosphate, subunit 1, domain 1"/>
    <property type="match status" value="1"/>
</dbReference>
<dbReference type="PANTHER" id="PTHR39328">
    <property type="entry name" value="BLL2871 PROTEIN"/>
    <property type="match status" value="1"/>
</dbReference>
<dbReference type="InterPro" id="IPR029055">
    <property type="entry name" value="Ntn_hydrolases_N"/>
</dbReference>
<keyword evidence="4" id="KW-1185">Reference proteome</keyword>
<feature type="signal peptide" evidence="2">
    <location>
        <begin position="1"/>
        <end position="25"/>
    </location>
</feature>
<reference evidence="3 4" key="1">
    <citation type="submission" date="2021-04" db="EMBL/GenBank/DDBJ databases">
        <title>Genome analysis of Polyangium sp.</title>
        <authorList>
            <person name="Li Y."/>
            <person name="Wang J."/>
        </authorList>
    </citation>
    <scope>NUCLEOTIDE SEQUENCE [LARGE SCALE GENOMIC DNA]</scope>
    <source>
        <strain evidence="3 4">SDU14</strain>
    </source>
</reference>
<evidence type="ECO:0000256" key="1">
    <source>
        <dbReference type="SAM" id="MobiDB-lite"/>
    </source>
</evidence>
<dbReference type="PANTHER" id="PTHR39328:SF1">
    <property type="entry name" value="BLL2871 PROTEIN"/>
    <property type="match status" value="1"/>
</dbReference>
<protein>
    <submittedName>
        <fullName evidence="3">DUF1028 domain-containing protein</fullName>
    </submittedName>
</protein>
<comment type="caution">
    <text evidence="3">The sequence shown here is derived from an EMBL/GenBank/DDBJ whole genome shotgun (WGS) entry which is preliminary data.</text>
</comment>
<feature type="chain" id="PRO_5040918631" evidence="2">
    <location>
        <begin position="26"/>
        <end position="309"/>
    </location>
</feature>
<name>A0A9X3XE90_9BACT</name>
<dbReference type="InterPro" id="IPR010430">
    <property type="entry name" value="DUF1028"/>
</dbReference>
<dbReference type="EMBL" id="JAGTJJ010000080">
    <property type="protein sequence ID" value="MDC3988697.1"/>
    <property type="molecule type" value="Genomic_DNA"/>
</dbReference>
<feature type="region of interest" description="Disordered" evidence="1">
    <location>
        <begin position="237"/>
        <end position="263"/>
    </location>
</feature>
<sequence length="309" mass="30873">MRLFCSFVAIAVALAGAALTTPAGATFSIVAADTDAGAIGSAGASCVPYEVIQILRVAPGRGLLVGQAYFDDDALAAGEQMLAGGAEPAAVLAAVTDSSAHPLAPKMQYGIVDAEGRTASSTGPEANPYASDATGSSGAVAFTVQGNLLTGPAVLEGMASAAQDGCDLPERLIRALEAAGTDGGGDARCTDGGISAASAYLLVQWQDGTELRISLPDLRPEDPVAQLRAQLAAWRAEHPCPSPEPAPDDATGGGTDTGMSGGCAVQASRHESNSVPALLAVMAVMAAIRARPTLAAVSARRAGPPPRVR</sequence>
<dbReference type="SUPFAM" id="SSF56235">
    <property type="entry name" value="N-terminal nucleophile aminohydrolases (Ntn hydrolases)"/>
    <property type="match status" value="1"/>
</dbReference>
<dbReference type="RefSeq" id="WP_272459882.1">
    <property type="nucleotide sequence ID" value="NZ_JAGTJJ010000080.1"/>
</dbReference>
<evidence type="ECO:0000256" key="2">
    <source>
        <dbReference type="SAM" id="SignalP"/>
    </source>
</evidence>
<proteinExistence type="predicted"/>
<evidence type="ECO:0000313" key="3">
    <source>
        <dbReference type="EMBL" id="MDC3988697.1"/>
    </source>
</evidence>
<dbReference type="AlphaFoldDB" id="A0A9X3XE90"/>
<gene>
    <name evidence="3" type="ORF">KEG57_49990</name>
</gene>
<evidence type="ECO:0000313" key="4">
    <source>
        <dbReference type="Proteomes" id="UP001151081"/>
    </source>
</evidence>